<dbReference type="Pfam" id="PF03002">
    <property type="entry name" value="Somatostatin"/>
    <property type="match status" value="1"/>
</dbReference>
<dbReference type="GO" id="GO:0005184">
    <property type="term" value="F:neuropeptide hormone activity"/>
    <property type="evidence" value="ECO:0007669"/>
    <property type="project" value="Ensembl"/>
</dbReference>
<reference evidence="12 13" key="1">
    <citation type="journal article" date="2011" name="Nature">
        <title>A high-resolution map of human evolutionary constraint using 29 mammals.</title>
        <authorList>
            <person name="Lindblad-Toh K."/>
            <person name="Garber M."/>
            <person name="Zuk O."/>
            <person name="Lin M.F."/>
            <person name="Parker B.J."/>
            <person name="Washietl S."/>
            <person name="Kheradpour P."/>
            <person name="Ernst J."/>
            <person name="Jordan G."/>
            <person name="Mauceli E."/>
            <person name="Ward L.D."/>
            <person name="Lowe C.B."/>
            <person name="Holloway A.K."/>
            <person name="Clamp M."/>
            <person name="Gnerre S."/>
            <person name="Alfoldi J."/>
            <person name="Beal K."/>
            <person name="Chang J."/>
            <person name="Clawson H."/>
            <person name="Cuff J."/>
            <person name="Di Palma F."/>
            <person name="Fitzgerald S."/>
            <person name="Flicek P."/>
            <person name="Guttman M."/>
            <person name="Hubisz M.J."/>
            <person name="Jaffe D.B."/>
            <person name="Jungreis I."/>
            <person name="Kent W.J."/>
            <person name="Kostka D."/>
            <person name="Lara M."/>
            <person name="Martins A.L."/>
            <person name="Massingham T."/>
            <person name="Moltke I."/>
            <person name="Raney B.J."/>
            <person name="Rasmussen M.D."/>
            <person name="Robinson J."/>
            <person name="Stark A."/>
            <person name="Vilella A.J."/>
            <person name="Wen J."/>
            <person name="Xie X."/>
            <person name="Zody M.C."/>
            <person name="Baldwin J."/>
            <person name="Bloom T."/>
            <person name="Chin C.W."/>
            <person name="Heiman D."/>
            <person name="Nicol R."/>
            <person name="Nusbaum C."/>
            <person name="Young S."/>
            <person name="Wilkinson J."/>
            <person name="Worley K.C."/>
            <person name="Kovar C.L."/>
            <person name="Muzny D.M."/>
            <person name="Gibbs R.A."/>
            <person name="Cree A."/>
            <person name="Dihn H.H."/>
            <person name="Fowler G."/>
            <person name="Jhangiani S."/>
            <person name="Joshi V."/>
            <person name="Lee S."/>
            <person name="Lewis L.R."/>
            <person name="Nazareth L.V."/>
            <person name="Okwuonu G."/>
            <person name="Santibanez J."/>
            <person name="Warren W.C."/>
            <person name="Mardis E.R."/>
            <person name="Weinstock G.M."/>
            <person name="Wilson R.K."/>
            <person name="Delehaunty K."/>
            <person name="Dooling D."/>
            <person name="Fronik C."/>
            <person name="Fulton L."/>
            <person name="Fulton B."/>
            <person name="Graves T."/>
            <person name="Minx P."/>
            <person name="Sodergren E."/>
            <person name="Birney E."/>
            <person name="Margulies E.H."/>
            <person name="Herrero J."/>
            <person name="Green E.D."/>
            <person name="Haussler D."/>
            <person name="Siepel A."/>
            <person name="Goldman N."/>
            <person name="Pollard K.S."/>
            <person name="Pedersen J.S."/>
            <person name="Lander E.S."/>
            <person name="Kellis M."/>
        </authorList>
    </citation>
    <scope>NUCLEOTIDE SEQUENCE [LARGE SCALE GENOMIC DNA]</scope>
</reference>
<keyword evidence="13" id="KW-1185">Reference proteome</keyword>
<reference evidence="12" key="2">
    <citation type="submission" date="2025-08" db="UniProtKB">
        <authorList>
            <consortium name="Ensembl"/>
        </authorList>
    </citation>
    <scope>IDENTIFICATION</scope>
</reference>
<dbReference type="InterPro" id="IPR018142">
    <property type="entry name" value="Somatostatin/Cortistatin_C"/>
</dbReference>
<evidence type="ECO:0000256" key="9">
    <source>
        <dbReference type="SAM" id="MobiDB-lite"/>
    </source>
</evidence>
<evidence type="ECO:0000256" key="10">
    <source>
        <dbReference type="SAM" id="SignalP"/>
    </source>
</evidence>
<feature type="signal peptide" evidence="10">
    <location>
        <begin position="1"/>
        <end position="34"/>
    </location>
</feature>
<evidence type="ECO:0000256" key="7">
    <source>
        <dbReference type="ARBA" id="ARBA00023157"/>
    </source>
</evidence>
<keyword evidence="5" id="KW-0372">Hormone</keyword>
<dbReference type="GO" id="GO:0007193">
    <property type="term" value="P:adenylate cyclase-inhibiting G protein-coupled receptor signaling pathway"/>
    <property type="evidence" value="ECO:0007669"/>
    <property type="project" value="Ensembl"/>
</dbReference>
<dbReference type="GeneTree" id="ENSGT00730000111752"/>
<dbReference type="InParanoid" id="G1PGF3"/>
<feature type="domain" description="Somatostatin/Cortistatin C-terminal" evidence="11">
    <location>
        <begin position="103"/>
        <end position="119"/>
    </location>
</feature>
<keyword evidence="4" id="KW-0165">Cleavage on pair of basic residues</keyword>
<dbReference type="OMA" id="TRCKNFF"/>
<dbReference type="InterPro" id="IPR004250">
    <property type="entry name" value="Somatostatin"/>
</dbReference>
<dbReference type="Ensembl" id="ENSMLUT00000010659.2">
    <property type="protein sequence ID" value="ENSMLUP00000009716.2"/>
    <property type="gene ID" value="ENSMLUG00000010664.2"/>
</dbReference>
<protein>
    <submittedName>
        <fullName evidence="12">Cortistatin</fullName>
    </submittedName>
</protein>
<dbReference type="EMBL" id="AAPE02050832">
    <property type="status" value="NOT_ANNOTATED_CDS"/>
    <property type="molecule type" value="Genomic_DNA"/>
</dbReference>
<dbReference type="GO" id="GO:0005615">
    <property type="term" value="C:extracellular space"/>
    <property type="evidence" value="ECO:0007669"/>
    <property type="project" value="TreeGrafter"/>
</dbReference>
<accession>G1PGF3</accession>
<feature type="region of interest" description="Disordered" evidence="9">
    <location>
        <begin position="80"/>
        <end position="109"/>
    </location>
</feature>
<evidence type="ECO:0000256" key="8">
    <source>
        <dbReference type="PIRSR" id="PIRSR001814-1"/>
    </source>
</evidence>
<comment type="similarity">
    <text evidence="2">Belongs to the somatostatin family.</text>
</comment>
<evidence type="ECO:0000256" key="1">
    <source>
        <dbReference type="ARBA" id="ARBA00004613"/>
    </source>
</evidence>
<gene>
    <name evidence="12" type="primary">CORT</name>
</gene>
<comment type="subcellular location">
    <subcellularLocation>
        <location evidence="1">Secreted</location>
    </subcellularLocation>
</comment>
<evidence type="ECO:0000259" key="11">
    <source>
        <dbReference type="Pfam" id="PF03002"/>
    </source>
</evidence>
<dbReference type="GO" id="GO:0001664">
    <property type="term" value="F:G protein-coupled receptor binding"/>
    <property type="evidence" value="ECO:0007669"/>
    <property type="project" value="Ensembl"/>
</dbReference>
<dbReference type="PIRSF" id="PIRSF001814">
    <property type="entry name" value="Somatostatin"/>
    <property type="match status" value="1"/>
</dbReference>
<evidence type="ECO:0000256" key="4">
    <source>
        <dbReference type="ARBA" id="ARBA00022685"/>
    </source>
</evidence>
<evidence type="ECO:0000256" key="5">
    <source>
        <dbReference type="ARBA" id="ARBA00022702"/>
    </source>
</evidence>
<feature type="disulfide bond" evidence="8">
    <location>
        <begin position="108"/>
        <end position="119"/>
    </location>
</feature>
<keyword evidence="3" id="KW-0964">Secreted</keyword>
<dbReference type="STRING" id="59463.ENSMLUP00000009716"/>
<evidence type="ECO:0000256" key="2">
    <source>
        <dbReference type="ARBA" id="ARBA00008327"/>
    </source>
</evidence>
<evidence type="ECO:0000313" key="13">
    <source>
        <dbReference type="Proteomes" id="UP000001074"/>
    </source>
</evidence>
<feature type="chain" id="PRO_5003417873" evidence="10">
    <location>
        <begin position="35"/>
        <end position="120"/>
    </location>
</feature>
<reference evidence="12" key="3">
    <citation type="submission" date="2025-09" db="UniProtKB">
        <authorList>
            <consortium name="Ensembl"/>
        </authorList>
    </citation>
    <scope>IDENTIFICATION</scope>
</reference>
<evidence type="ECO:0000256" key="3">
    <source>
        <dbReference type="ARBA" id="ARBA00022525"/>
    </source>
</evidence>
<dbReference type="PANTHER" id="PTHR10558">
    <property type="entry name" value="SOMATOSTATIN"/>
    <property type="match status" value="1"/>
</dbReference>
<dbReference type="PANTHER" id="PTHR10558:SF1">
    <property type="entry name" value="CORTISTATIN"/>
    <property type="match status" value="1"/>
</dbReference>
<keyword evidence="6 10" id="KW-0732">Signal</keyword>
<evidence type="ECO:0000313" key="12">
    <source>
        <dbReference type="Ensembl" id="ENSMLUP00000009716.2"/>
    </source>
</evidence>
<proteinExistence type="inferred from homology"/>
<dbReference type="GO" id="GO:0030334">
    <property type="term" value="P:regulation of cell migration"/>
    <property type="evidence" value="ECO:0007669"/>
    <property type="project" value="TreeGrafter"/>
</dbReference>
<sequence>RRAATELARSQSARRMPLPLCLLLLLLLSAATAALPPEGGLAGQDSDSEHMQEVAEMKNSLLTFLAWWSAWTSPARAAPFTGGAAGEVSRRQEGPPPQQSPRPDKVPCKNFFWKTFSSCK</sequence>
<dbReference type="Proteomes" id="UP000001074">
    <property type="component" value="Unassembled WGS sequence"/>
</dbReference>
<dbReference type="eggNOG" id="ENOG502S1NT">
    <property type="taxonomic scope" value="Eukaryota"/>
</dbReference>
<evidence type="ECO:0000256" key="6">
    <source>
        <dbReference type="ARBA" id="ARBA00022729"/>
    </source>
</evidence>
<organism evidence="12 13">
    <name type="scientific">Myotis lucifugus</name>
    <name type="common">Little brown bat</name>
    <dbReference type="NCBI Taxonomy" id="59463"/>
    <lineage>
        <taxon>Eukaryota</taxon>
        <taxon>Metazoa</taxon>
        <taxon>Chordata</taxon>
        <taxon>Craniata</taxon>
        <taxon>Vertebrata</taxon>
        <taxon>Euteleostomi</taxon>
        <taxon>Mammalia</taxon>
        <taxon>Eutheria</taxon>
        <taxon>Laurasiatheria</taxon>
        <taxon>Chiroptera</taxon>
        <taxon>Yangochiroptera</taxon>
        <taxon>Vespertilionidae</taxon>
        <taxon>Myotis</taxon>
    </lineage>
</organism>
<keyword evidence="7 8" id="KW-1015">Disulfide bond</keyword>
<name>G1PGF3_MYOLU</name>
<dbReference type="HOGENOM" id="CLU_124515_0_0_1"/>
<dbReference type="AlphaFoldDB" id="G1PGF3"/>